<dbReference type="RefSeq" id="WP_379908074.1">
    <property type="nucleotide sequence ID" value="NZ_JBHSWE010000001.1"/>
</dbReference>
<dbReference type="Gene3D" id="3.30.420.300">
    <property type="entry name" value="2-keto-3-deoxy-galactonokinase, substrate binding domain"/>
    <property type="match status" value="1"/>
</dbReference>
<dbReference type="EMBL" id="JBHSWE010000001">
    <property type="protein sequence ID" value="MFC6669518.1"/>
    <property type="molecule type" value="Genomic_DNA"/>
</dbReference>
<protein>
    <submittedName>
        <fullName evidence="1">2-dehydro-3-deoxygalactonokinase</fullName>
    </submittedName>
</protein>
<dbReference type="InterPro" id="IPR007729">
    <property type="entry name" value="DGOK"/>
</dbReference>
<proteinExistence type="predicted"/>
<reference evidence="2" key="1">
    <citation type="journal article" date="2019" name="Int. J. Syst. Evol. Microbiol.">
        <title>The Global Catalogue of Microorganisms (GCM) 10K type strain sequencing project: providing services to taxonomists for standard genome sequencing and annotation.</title>
        <authorList>
            <consortium name="The Broad Institute Genomics Platform"/>
            <consortium name="The Broad Institute Genome Sequencing Center for Infectious Disease"/>
            <person name="Wu L."/>
            <person name="Ma J."/>
        </authorList>
    </citation>
    <scope>NUCLEOTIDE SEQUENCE [LARGE SCALE GENOMIC DNA]</scope>
    <source>
        <strain evidence="2">NBRC 111756</strain>
    </source>
</reference>
<dbReference type="InterPro" id="IPR042258">
    <property type="entry name" value="DGOK_N"/>
</dbReference>
<accession>A0ABW1ZWG9</accession>
<dbReference type="Proteomes" id="UP001596422">
    <property type="component" value="Unassembled WGS sequence"/>
</dbReference>
<evidence type="ECO:0000313" key="1">
    <source>
        <dbReference type="EMBL" id="MFC6669518.1"/>
    </source>
</evidence>
<name>A0ABW1ZWG9_9GAMM</name>
<sequence length="306" mass="33265">MTNPLILVDWGSSNFRAFLIDGESGQCLDRRASERGLKSLRSDQFAEYCAAELTDWRQADALPVYMAGMVGSARGWMETPQLDLPLDSAGLAAGVRAVPDFDNGWILPGARVLGEHEVDVMRGEEVQALGALAIAGLGDAMLCLPGTHSKWVRAGGGRLLDFTTLMTGELYQAVRFHTLIGEPARDESTFEPEAFALGLDRVHESPGGVLHALFEGRSRMLQAGLAAPAVASYLSGVLIGEEIRCMRQAHPALEALLLVGAERLRAPYSQALHYAGLEPRWIDSDRASLAGMLEVARRHREMIRCL</sequence>
<dbReference type="CDD" id="cd24012">
    <property type="entry name" value="ASKHA_NBD_KDGal-kinase"/>
    <property type="match status" value="1"/>
</dbReference>
<comment type="caution">
    <text evidence="1">The sequence shown here is derived from an EMBL/GenBank/DDBJ whole genome shotgun (WGS) entry which is preliminary data.</text>
</comment>
<gene>
    <name evidence="1" type="ORF">ACFQDL_04965</name>
</gene>
<dbReference type="Gene3D" id="3.30.420.310">
    <property type="entry name" value="2-keto-3-deoxy-galactonokinase, C-terminal domain"/>
    <property type="match status" value="1"/>
</dbReference>
<organism evidence="1 2">
    <name type="scientific">Marinobacterium aestuariivivens</name>
    <dbReference type="NCBI Taxonomy" id="1698799"/>
    <lineage>
        <taxon>Bacteria</taxon>
        <taxon>Pseudomonadati</taxon>
        <taxon>Pseudomonadota</taxon>
        <taxon>Gammaproteobacteria</taxon>
        <taxon>Oceanospirillales</taxon>
        <taxon>Oceanospirillaceae</taxon>
        <taxon>Marinobacterium</taxon>
    </lineage>
</organism>
<keyword evidence="2" id="KW-1185">Reference proteome</keyword>
<dbReference type="InterPro" id="IPR042257">
    <property type="entry name" value="DGOK_C"/>
</dbReference>
<evidence type="ECO:0000313" key="2">
    <source>
        <dbReference type="Proteomes" id="UP001596422"/>
    </source>
</evidence>
<dbReference type="Pfam" id="PF05035">
    <property type="entry name" value="DGOK"/>
    <property type="match status" value="1"/>
</dbReference>